<accession>A0ABT1XWA2</accession>
<evidence type="ECO:0000259" key="1">
    <source>
        <dbReference type="Pfam" id="PF04230"/>
    </source>
</evidence>
<organism evidence="2 3">
    <name type="scientific">Lactobacillus leichmannii</name>
    <dbReference type="NCBI Taxonomy" id="28039"/>
    <lineage>
        <taxon>Bacteria</taxon>
        <taxon>Bacillati</taxon>
        <taxon>Bacillota</taxon>
        <taxon>Bacilli</taxon>
        <taxon>Lactobacillales</taxon>
        <taxon>Lactobacillaceae</taxon>
        <taxon>Lactobacillus</taxon>
    </lineage>
</organism>
<evidence type="ECO:0000313" key="2">
    <source>
        <dbReference type="EMBL" id="MCR5970908.1"/>
    </source>
</evidence>
<feature type="domain" description="Polysaccharide pyruvyl transferase" evidence="1">
    <location>
        <begin position="42"/>
        <end position="286"/>
    </location>
</feature>
<gene>
    <name evidence="2" type="ORF">DS743_03445</name>
</gene>
<dbReference type="PANTHER" id="PTHR36836">
    <property type="entry name" value="COLANIC ACID BIOSYNTHESIS PROTEIN WCAK"/>
    <property type="match status" value="1"/>
</dbReference>
<reference evidence="2 3" key="1">
    <citation type="submission" date="2018-07" db="EMBL/GenBank/DDBJ databases">
        <title>Genome sequencing and assembly of Lactobacillus leichmannii.</title>
        <authorList>
            <person name="Rong J.-C."/>
            <person name="Li M.-Y."/>
            <person name="Zhang Q.-F."/>
            <person name="Chi N.-Y."/>
        </authorList>
    </citation>
    <scope>NUCLEOTIDE SEQUENCE [LARGE SCALE GENOMIC DNA]</scope>
    <source>
        <strain evidence="2 3">JCM 1148</strain>
    </source>
</reference>
<dbReference type="Pfam" id="PF04230">
    <property type="entry name" value="PS_pyruv_trans"/>
    <property type="match status" value="1"/>
</dbReference>
<name>A0ABT1XWA2_LACLE</name>
<comment type="caution">
    <text evidence="2">The sequence shown here is derived from an EMBL/GenBank/DDBJ whole genome shotgun (WGS) entry which is preliminary data.</text>
</comment>
<dbReference type="Proteomes" id="UP001524940">
    <property type="component" value="Unassembled WGS sequence"/>
</dbReference>
<dbReference type="InterPro" id="IPR007345">
    <property type="entry name" value="Polysacch_pyruvyl_Trfase"/>
</dbReference>
<evidence type="ECO:0000313" key="3">
    <source>
        <dbReference type="Proteomes" id="UP001524940"/>
    </source>
</evidence>
<proteinExistence type="predicted"/>
<dbReference type="PANTHER" id="PTHR36836:SF1">
    <property type="entry name" value="COLANIC ACID BIOSYNTHESIS PROTEIN WCAK"/>
    <property type="match status" value="1"/>
</dbReference>
<dbReference type="EMBL" id="QOCY01000033">
    <property type="protein sequence ID" value="MCR5970908.1"/>
    <property type="molecule type" value="Genomic_DNA"/>
</dbReference>
<sequence>MLKFANRVKHEIVHTISQKKLLRDYKKSNTNFLLLQIPEHGNLGDQAITLAEERWLEQFSFKYFEAPAELTDGKEETYAKVSTHQKILVHGGGFLGSLWPVEEYRFRRILRAFKNQRVIVFPQTITFDMKTDQGRSFFEESRKVYTSHPNLTIFLRETKSLNFMREHMPTVDVRLVPDSVTTLDVQDYNFDRMGILFCLRSDKEKNISGEGTNNIYKVVSEKYPSEKIAFTDTVVPYEIKKGRRQEEVEAKFKEFAQSKLVITDRLHGMVFAALTGTPCIAIGNSNGKVKGVYQWIKDKNTYVKYVDDLNDFGSTLSQLNLDKKYRYDKSDCIQNFQPVIELLC</sequence>
<keyword evidence="3" id="KW-1185">Reference proteome</keyword>
<protein>
    <recommendedName>
        <fullName evidence="1">Polysaccharide pyruvyl transferase domain-containing protein</fullName>
    </recommendedName>
</protein>